<dbReference type="SUPFAM" id="SSF48452">
    <property type="entry name" value="TPR-like"/>
    <property type="match status" value="1"/>
</dbReference>
<feature type="compositionally biased region" description="Low complexity" evidence="6">
    <location>
        <begin position="351"/>
        <end position="371"/>
    </location>
</feature>
<keyword evidence="2 5" id="KW-0802">TPR repeat</keyword>
<comment type="similarity">
    <text evidence="3">Belongs to the RPAP3 family.</text>
</comment>
<dbReference type="PROSITE" id="PS50005">
    <property type="entry name" value="TPR"/>
    <property type="match status" value="2"/>
</dbReference>
<organism evidence="8 9">
    <name type="scientific">Orchesella dallaii</name>
    <dbReference type="NCBI Taxonomy" id="48710"/>
    <lineage>
        <taxon>Eukaryota</taxon>
        <taxon>Metazoa</taxon>
        <taxon>Ecdysozoa</taxon>
        <taxon>Arthropoda</taxon>
        <taxon>Hexapoda</taxon>
        <taxon>Collembola</taxon>
        <taxon>Entomobryomorpha</taxon>
        <taxon>Entomobryoidea</taxon>
        <taxon>Orchesellidae</taxon>
        <taxon>Orchesellinae</taxon>
        <taxon>Orchesella</taxon>
    </lineage>
</organism>
<dbReference type="EMBL" id="CAXLJM020000069">
    <property type="protein sequence ID" value="CAL8125168.1"/>
    <property type="molecule type" value="Genomic_DNA"/>
</dbReference>
<feature type="region of interest" description="Disordered" evidence="6">
    <location>
        <begin position="38"/>
        <end position="84"/>
    </location>
</feature>
<gene>
    <name evidence="8" type="ORF">ODALV1_LOCUS20877</name>
</gene>
<dbReference type="Pfam" id="PF13414">
    <property type="entry name" value="TPR_11"/>
    <property type="match status" value="1"/>
</dbReference>
<dbReference type="InterPro" id="IPR025986">
    <property type="entry name" value="RPAP3-like_C"/>
</dbReference>
<dbReference type="InterPro" id="IPR011990">
    <property type="entry name" value="TPR-like_helical_dom_sf"/>
</dbReference>
<comment type="caution">
    <text evidence="8">The sequence shown here is derived from an EMBL/GenBank/DDBJ whole genome shotgun (WGS) entry which is preliminary data.</text>
</comment>
<dbReference type="InterPro" id="IPR019734">
    <property type="entry name" value="TPR_rpt"/>
</dbReference>
<feature type="repeat" description="TPR" evidence="5">
    <location>
        <begin position="137"/>
        <end position="170"/>
    </location>
</feature>
<evidence type="ECO:0000256" key="2">
    <source>
        <dbReference type="ARBA" id="ARBA00022803"/>
    </source>
</evidence>
<feature type="region of interest" description="Disordered" evidence="6">
    <location>
        <begin position="250"/>
        <end position="275"/>
    </location>
</feature>
<proteinExistence type="inferred from homology"/>
<reference evidence="8 9" key="1">
    <citation type="submission" date="2024-08" db="EMBL/GenBank/DDBJ databases">
        <authorList>
            <person name="Cucini C."/>
            <person name="Frati F."/>
        </authorList>
    </citation>
    <scope>NUCLEOTIDE SEQUENCE [LARGE SCALE GENOMIC DNA]</scope>
</reference>
<dbReference type="Pfam" id="PF13877">
    <property type="entry name" value="RPAP3_C"/>
    <property type="match status" value="1"/>
</dbReference>
<keyword evidence="1" id="KW-0677">Repeat</keyword>
<feature type="repeat" description="TPR" evidence="5">
    <location>
        <begin position="205"/>
        <end position="238"/>
    </location>
</feature>
<keyword evidence="9" id="KW-1185">Reference proteome</keyword>
<sequence>MSAINPIAIQKQIKDNTTDIQDFLSDLSSWSTDMKAKELAESGADLQPMDKVPLRNDPKKQAKEKENRTTKSENTVEIGAGDAPVKKQMNSVEYSAWEKFDVEKACEEIDRKEKKEEESEEQRIKRKAITMRLQAIAAEKKEKGNQYLKEKNYEKAIECYSEGIRCDKENALLYANRAQAYLFDKQYSKAVEDCSESLKFDSTYVKSYFRRAKALIELGKLNEAKNDCNQALKIDPKNSEVRSMLNDLNRRTQAPKAGPKKATPSPTFPGIRTMFTSRPNVYTPTTYDDDYDDEIMKKPEIKEVFPKQILPASKPVNRRSKRPLLPVHVKVIGEREKKLKLEPSIDGQNGSCSNSLDGDSSSISSPTTDYSNAPTPPLSSIPNSPTSLPSLFSKLQMATVPPKPQTAAQFTLHWKQIKINPDITAQYLNHMETDDYLMFQDSMEYSILSDILDLLVWEFLPRKWDVAKHLVGLTKIRRFSTLLMFMTEKDRANVRKLISECPSEMQELLKPLYEV</sequence>
<evidence type="ECO:0000313" key="9">
    <source>
        <dbReference type="Proteomes" id="UP001642540"/>
    </source>
</evidence>
<feature type="compositionally biased region" description="Basic and acidic residues" evidence="6">
    <location>
        <begin position="52"/>
        <end position="71"/>
    </location>
</feature>
<feature type="region of interest" description="Disordered" evidence="6">
    <location>
        <begin position="340"/>
        <end position="383"/>
    </location>
</feature>
<name>A0ABP1RB53_9HEXA</name>
<dbReference type="PANTHER" id="PTHR46423:SF1">
    <property type="entry name" value="RNA POLYMERASE II-ASSOCIATED PROTEIN 3"/>
    <property type="match status" value="1"/>
</dbReference>
<evidence type="ECO:0000256" key="5">
    <source>
        <dbReference type="PROSITE-ProRule" id="PRU00339"/>
    </source>
</evidence>
<dbReference type="SMART" id="SM00028">
    <property type="entry name" value="TPR"/>
    <property type="match status" value="3"/>
</dbReference>
<dbReference type="Proteomes" id="UP001642540">
    <property type="component" value="Unassembled WGS sequence"/>
</dbReference>
<evidence type="ECO:0000313" key="8">
    <source>
        <dbReference type="EMBL" id="CAL8125168.1"/>
    </source>
</evidence>
<dbReference type="Pfam" id="PF00515">
    <property type="entry name" value="TPR_1"/>
    <property type="match status" value="1"/>
</dbReference>
<dbReference type="PANTHER" id="PTHR46423">
    <property type="entry name" value="RNA POLYMERASE II-ASSOCIATED PROTEIN 3"/>
    <property type="match status" value="1"/>
</dbReference>
<protein>
    <recommendedName>
        <fullName evidence="4">RNA polymerase II-associated protein 3</fullName>
    </recommendedName>
</protein>
<dbReference type="Gene3D" id="1.25.40.10">
    <property type="entry name" value="Tetratricopeptide repeat domain"/>
    <property type="match status" value="1"/>
</dbReference>
<feature type="domain" description="RNA-polymerase II-associated protein 3-like C-terminal" evidence="7">
    <location>
        <begin position="403"/>
        <end position="491"/>
    </location>
</feature>
<evidence type="ECO:0000256" key="3">
    <source>
        <dbReference type="ARBA" id="ARBA00038275"/>
    </source>
</evidence>
<accession>A0ABP1RB53</accession>
<dbReference type="InterPro" id="IPR051966">
    <property type="entry name" value="RPAP3"/>
</dbReference>
<evidence type="ECO:0000256" key="4">
    <source>
        <dbReference type="ARBA" id="ARBA00040133"/>
    </source>
</evidence>
<evidence type="ECO:0000256" key="6">
    <source>
        <dbReference type="SAM" id="MobiDB-lite"/>
    </source>
</evidence>
<evidence type="ECO:0000256" key="1">
    <source>
        <dbReference type="ARBA" id="ARBA00022737"/>
    </source>
</evidence>
<evidence type="ECO:0000259" key="7">
    <source>
        <dbReference type="Pfam" id="PF13877"/>
    </source>
</evidence>